<feature type="region of interest" description="Disordered" evidence="1">
    <location>
        <begin position="39"/>
        <end position="59"/>
    </location>
</feature>
<dbReference type="AlphaFoldDB" id="A0A6M8HXP2"/>
<name>A0A6M8HXP2_9PROT</name>
<evidence type="ECO:0000256" key="1">
    <source>
        <dbReference type="SAM" id="MobiDB-lite"/>
    </source>
</evidence>
<protein>
    <submittedName>
        <fullName evidence="2">Uncharacterized protein</fullName>
    </submittedName>
</protein>
<reference evidence="2 3" key="1">
    <citation type="journal article" date="2014" name="World J. Microbiol. Biotechnol.">
        <title>Biodiversity and physiological characteristics of Antarctic and Arctic lichens-associated bacteria.</title>
        <authorList>
            <person name="Lee Y.M."/>
            <person name="Kim E.H."/>
            <person name="Lee H.K."/>
            <person name="Hong S.G."/>
        </authorList>
    </citation>
    <scope>NUCLEOTIDE SEQUENCE [LARGE SCALE GENOMIC DNA]</scope>
    <source>
        <strain evidence="2 3">PAMC 26569</strain>
        <plasmid evidence="2">unnamed2</plasmid>
    </source>
</reference>
<organism evidence="2 3">
    <name type="scientific">Lichenicola cladoniae</name>
    <dbReference type="NCBI Taxonomy" id="1484109"/>
    <lineage>
        <taxon>Bacteria</taxon>
        <taxon>Pseudomonadati</taxon>
        <taxon>Pseudomonadota</taxon>
        <taxon>Alphaproteobacteria</taxon>
        <taxon>Acetobacterales</taxon>
        <taxon>Acetobacteraceae</taxon>
        <taxon>Lichenicola</taxon>
    </lineage>
</organism>
<dbReference type="EMBL" id="CP053710">
    <property type="protein sequence ID" value="QKE93293.1"/>
    <property type="molecule type" value="Genomic_DNA"/>
</dbReference>
<evidence type="ECO:0000313" key="3">
    <source>
        <dbReference type="Proteomes" id="UP000500767"/>
    </source>
</evidence>
<dbReference type="Proteomes" id="UP000500767">
    <property type="component" value="Plasmid unnamed2"/>
</dbReference>
<feature type="compositionally biased region" description="Basic and acidic residues" evidence="1">
    <location>
        <begin position="46"/>
        <end position="59"/>
    </location>
</feature>
<proteinExistence type="predicted"/>
<accession>A0A6M8HXP2</accession>
<sequence>MSQDSQLQQAVLAEFDWEPGVSSQVLMVHSYPVYGRKDYGPGSAWLRHDDRGNPSSDKA</sequence>
<dbReference type="KEGG" id="lck:HN018_25595"/>
<evidence type="ECO:0000313" key="2">
    <source>
        <dbReference type="EMBL" id="QKE93293.1"/>
    </source>
</evidence>
<geneLocation type="plasmid" evidence="2 3">
    <name>unnamed2</name>
</geneLocation>
<keyword evidence="2" id="KW-0614">Plasmid</keyword>
<keyword evidence="3" id="KW-1185">Reference proteome</keyword>
<gene>
    <name evidence="2" type="ORF">HN018_25595</name>
</gene>
<dbReference type="RefSeq" id="WP_171834330.1">
    <property type="nucleotide sequence ID" value="NZ_CP053710.1"/>
</dbReference>